<dbReference type="Pfam" id="PF13557">
    <property type="entry name" value="Phenol_MetA_deg"/>
    <property type="match status" value="1"/>
</dbReference>
<evidence type="ECO:0000313" key="2">
    <source>
        <dbReference type="EMBL" id="MDI2595555.1"/>
    </source>
</evidence>
<reference evidence="2 3" key="1">
    <citation type="submission" date="2023-02" db="EMBL/GenBank/DDBJ databases">
        <title>Pseudomonas chrutzelriedensis sp. nov., a potently antifungal strain isolated from moss.</title>
        <authorList>
            <person name="Schnyder A."/>
            <person name="Kalawong R."/>
            <person name="Eberl L."/>
            <person name="Agnoli K."/>
        </authorList>
    </citation>
    <scope>NUCLEOTIDE SEQUENCE [LARGE SCALE GENOMIC DNA]</scope>
    <source>
        <strain evidence="2 3">681</strain>
    </source>
</reference>
<evidence type="ECO:0000313" key="3">
    <source>
        <dbReference type="Proteomes" id="UP001159100"/>
    </source>
</evidence>
<keyword evidence="1" id="KW-0732">Signal</keyword>
<feature type="chain" id="PRO_5045722600" evidence="1">
    <location>
        <begin position="25"/>
        <end position="317"/>
    </location>
</feature>
<dbReference type="RefSeq" id="WP_259494491.1">
    <property type="nucleotide sequence ID" value="NZ_JARBWL010000002.1"/>
</dbReference>
<comment type="caution">
    <text evidence="2">The sequence shown here is derived from an EMBL/GenBank/DDBJ whole genome shotgun (WGS) entry which is preliminary data.</text>
</comment>
<feature type="signal peptide" evidence="1">
    <location>
        <begin position="1"/>
        <end position="24"/>
    </location>
</feature>
<dbReference type="Proteomes" id="UP001159100">
    <property type="component" value="Unassembled WGS sequence"/>
</dbReference>
<organism evidence="2 3">
    <name type="scientific">Pseudomonas fungipugnans</name>
    <dbReference type="NCBI Taxonomy" id="3024217"/>
    <lineage>
        <taxon>Bacteria</taxon>
        <taxon>Pseudomonadati</taxon>
        <taxon>Pseudomonadota</taxon>
        <taxon>Gammaproteobacteria</taxon>
        <taxon>Pseudomonadales</taxon>
        <taxon>Pseudomonadaceae</taxon>
        <taxon>Pseudomonas</taxon>
    </lineage>
</organism>
<proteinExistence type="predicted"/>
<name>A0ABT6QXB8_9PSED</name>
<dbReference type="InterPro" id="IPR025737">
    <property type="entry name" value="FApF"/>
</dbReference>
<sequence length="317" mass="33677">MGRDIAFRPLLALLVVGCSPMAWATEGGVGRPITGQQVFSDAGVVPPEPGWIMSLTSIWYDGTLKGSKPVPISGAVGVGLDMKVSYTMANFTHVWDTGKGAWNYASAIGVPVQYTDASISITGPRGRTLGSEDTGTQFADMLVTPIAAGYHFDALNHISFSLPIYVPTGAYDDNRLANAGQNTYTFMPTVAFTHLDGKGGEFTLSSGLEFYTENTATDYRNGNLFTLDAMWTHGFGNGWSAGVVGGYIAQTTDDKGQTADSLNGFRGRSFGAGPVVGWSGKFADSQASVSARWVPEFDTKNRPEGNGISVNLTLAFF</sequence>
<accession>A0ABT6QXB8</accession>
<gene>
    <name evidence="2" type="ORF">POF45_29630</name>
</gene>
<evidence type="ECO:0000256" key="1">
    <source>
        <dbReference type="SAM" id="SignalP"/>
    </source>
</evidence>
<protein>
    <submittedName>
        <fullName evidence="2">Transporter</fullName>
    </submittedName>
</protein>
<keyword evidence="3" id="KW-1185">Reference proteome</keyword>
<dbReference type="EMBL" id="JARBWL010000002">
    <property type="protein sequence ID" value="MDI2595555.1"/>
    <property type="molecule type" value="Genomic_DNA"/>
</dbReference>